<dbReference type="AlphaFoldDB" id="L7CQF6"/>
<dbReference type="PATRIC" id="fig|993516.3.peg.123"/>
<organism evidence="1 2">
    <name type="scientific">Rhodopirellula baltica SWK14</name>
    <dbReference type="NCBI Taxonomy" id="993516"/>
    <lineage>
        <taxon>Bacteria</taxon>
        <taxon>Pseudomonadati</taxon>
        <taxon>Planctomycetota</taxon>
        <taxon>Planctomycetia</taxon>
        <taxon>Pirellulales</taxon>
        <taxon>Pirellulaceae</taxon>
        <taxon>Rhodopirellula</taxon>
    </lineage>
</organism>
<dbReference type="EMBL" id="AMWG01000001">
    <property type="protein sequence ID" value="ELP36050.1"/>
    <property type="molecule type" value="Genomic_DNA"/>
</dbReference>
<proteinExistence type="predicted"/>
<reference evidence="1 2" key="1">
    <citation type="journal article" date="2013" name="Mar. Genomics">
        <title>Expression of sulfatases in Rhodopirellula baltica and the diversity of sulfatases in the genus Rhodopirellula.</title>
        <authorList>
            <person name="Wegner C.E."/>
            <person name="Richter-Heitmann T."/>
            <person name="Klindworth A."/>
            <person name="Klockow C."/>
            <person name="Richter M."/>
            <person name="Achstetter T."/>
            <person name="Glockner F.O."/>
            <person name="Harder J."/>
        </authorList>
    </citation>
    <scope>NUCLEOTIDE SEQUENCE [LARGE SCALE GENOMIC DNA]</scope>
    <source>
        <strain evidence="1 2">SWK14</strain>
    </source>
</reference>
<evidence type="ECO:0000313" key="2">
    <source>
        <dbReference type="Proteomes" id="UP000010959"/>
    </source>
</evidence>
<sequence>MNAWRNGYEWSGQGVVGKGRPVGPVVLDKIYVESGLVGVNANKNAQAVTLTGIS</sequence>
<name>L7CQF6_RHOBT</name>
<evidence type="ECO:0000313" key="1">
    <source>
        <dbReference type="EMBL" id="ELP36050.1"/>
    </source>
</evidence>
<comment type="caution">
    <text evidence="1">The sequence shown here is derived from an EMBL/GenBank/DDBJ whole genome shotgun (WGS) entry which is preliminary data.</text>
</comment>
<accession>L7CQF6</accession>
<dbReference type="Proteomes" id="UP000010959">
    <property type="component" value="Unassembled WGS sequence"/>
</dbReference>
<protein>
    <submittedName>
        <fullName evidence="1">Uncharacterized protein</fullName>
    </submittedName>
</protein>
<gene>
    <name evidence="1" type="ORF">RBSWK_00114</name>
</gene>